<dbReference type="InterPro" id="IPR009947">
    <property type="entry name" value="NDUA7"/>
</dbReference>
<feature type="region of interest" description="Disordered" evidence="1">
    <location>
        <begin position="189"/>
        <end position="208"/>
    </location>
</feature>
<dbReference type="OrthoDB" id="7449810at2759"/>
<keyword evidence="2" id="KW-1185">Reference proteome</keyword>
<feature type="region of interest" description="Disordered" evidence="1">
    <location>
        <begin position="140"/>
        <end position="175"/>
    </location>
</feature>
<protein>
    <submittedName>
        <fullName evidence="3">Formin-like protein 14</fullName>
    </submittedName>
</protein>
<dbReference type="Pfam" id="PF07347">
    <property type="entry name" value="CI-B14_5a"/>
    <property type="match status" value="1"/>
</dbReference>
<dbReference type="RefSeq" id="XP_022824759.1">
    <property type="nucleotide sequence ID" value="XM_022968991.1"/>
</dbReference>
<dbReference type="GO" id="GO:0042773">
    <property type="term" value="P:ATP synthesis coupled electron transport"/>
    <property type="evidence" value="ECO:0007669"/>
    <property type="project" value="InterPro"/>
</dbReference>
<feature type="compositionally biased region" description="Pro residues" evidence="1">
    <location>
        <begin position="189"/>
        <end position="199"/>
    </location>
</feature>
<gene>
    <name evidence="3" type="primary">LOC111355217</name>
</gene>
<dbReference type="KEGG" id="sliu:111355217"/>
<proteinExistence type="predicted"/>
<accession>A0A9J7IT01</accession>
<dbReference type="AlphaFoldDB" id="A0A9J7IT01"/>
<organism evidence="2 3">
    <name type="scientific">Spodoptera litura</name>
    <name type="common">Asian cotton leafworm</name>
    <dbReference type="NCBI Taxonomy" id="69820"/>
    <lineage>
        <taxon>Eukaryota</taxon>
        <taxon>Metazoa</taxon>
        <taxon>Ecdysozoa</taxon>
        <taxon>Arthropoda</taxon>
        <taxon>Hexapoda</taxon>
        <taxon>Insecta</taxon>
        <taxon>Pterygota</taxon>
        <taxon>Neoptera</taxon>
        <taxon>Endopterygota</taxon>
        <taxon>Lepidoptera</taxon>
        <taxon>Glossata</taxon>
        <taxon>Ditrysia</taxon>
        <taxon>Noctuoidea</taxon>
        <taxon>Noctuidae</taxon>
        <taxon>Amphipyrinae</taxon>
        <taxon>Spodoptera</taxon>
    </lineage>
</organism>
<dbReference type="Proteomes" id="UP000301870">
    <property type="component" value="Chromosome 20"/>
</dbReference>
<evidence type="ECO:0000313" key="2">
    <source>
        <dbReference type="Proteomes" id="UP000301870"/>
    </source>
</evidence>
<name>A0A9J7IT01_SPOLT</name>
<sequence length="208" mass="23134">MVNKPGFKFDFRDVSSGIQKLREFLLGRKYVQHNRFPPLIAPRSIPPPDVPRGPEQTNRYSDMYYTNRDVLGSVKPPVVAPIAEGLRGGDGKLKIDRKKMDTRKLLFECPPTPGCTWWWDAHCYYKDICPTPPPCPPFAPPSPSTASPCDSQPSLPPSSPPVPCKSEQSEDPCAQTPVCKLPPCEIEKPPPPPPPPPFCDPCDPKHKK</sequence>
<evidence type="ECO:0000256" key="1">
    <source>
        <dbReference type="SAM" id="MobiDB-lite"/>
    </source>
</evidence>
<dbReference type="GeneID" id="111355217"/>
<feature type="compositionally biased region" description="Low complexity" evidence="1">
    <location>
        <begin position="144"/>
        <end position="153"/>
    </location>
</feature>
<dbReference type="GO" id="GO:0005743">
    <property type="term" value="C:mitochondrial inner membrane"/>
    <property type="evidence" value="ECO:0007669"/>
    <property type="project" value="InterPro"/>
</dbReference>
<feature type="compositionally biased region" description="Pro residues" evidence="1">
    <location>
        <begin position="154"/>
        <end position="163"/>
    </location>
</feature>
<reference evidence="3" key="1">
    <citation type="submission" date="2025-08" db="UniProtKB">
        <authorList>
            <consortium name="RefSeq"/>
        </authorList>
    </citation>
    <scope>IDENTIFICATION</scope>
    <source>
        <strain evidence="3">Ishihara</strain>
        <tissue evidence="3">Whole body</tissue>
    </source>
</reference>
<evidence type="ECO:0000313" key="3">
    <source>
        <dbReference type="RefSeq" id="XP_022824759.1"/>
    </source>
</evidence>